<dbReference type="AlphaFoldDB" id="A0A2U2MWI5"/>
<dbReference type="PROSITE" id="PS50112">
    <property type="entry name" value="PAS"/>
    <property type="match status" value="1"/>
</dbReference>
<accession>A0A2U2MWI5</accession>
<dbReference type="PROSITE" id="PS50887">
    <property type="entry name" value="GGDEF"/>
    <property type="match status" value="1"/>
</dbReference>
<dbReference type="PROSITE" id="PS50113">
    <property type="entry name" value="PAC"/>
    <property type="match status" value="1"/>
</dbReference>
<reference evidence="5 6" key="1">
    <citation type="submission" date="2018-05" db="EMBL/GenBank/DDBJ databases">
        <title>Spiribacter halobius sp. nov., a moderately halophilic bacterium isolated from marine solar saltern.</title>
        <authorList>
            <person name="Zheng W.-S."/>
            <person name="Lu D.-C."/>
            <person name="Du Z.-J."/>
        </authorList>
    </citation>
    <scope>NUCLEOTIDE SEQUENCE [LARGE SCALE GENOMIC DNA]</scope>
    <source>
        <strain evidence="5 6">E85</strain>
    </source>
</reference>
<dbReference type="Gene3D" id="3.30.450.20">
    <property type="entry name" value="PAS domain"/>
    <property type="match status" value="1"/>
</dbReference>
<dbReference type="Gene3D" id="3.30.70.270">
    <property type="match status" value="1"/>
</dbReference>
<evidence type="ECO:0000259" key="3">
    <source>
        <dbReference type="PROSITE" id="PS50883"/>
    </source>
</evidence>
<dbReference type="EMBL" id="QFFI01000043">
    <property type="protein sequence ID" value="PWG61225.1"/>
    <property type="molecule type" value="Genomic_DNA"/>
</dbReference>
<dbReference type="InterPro" id="IPR001610">
    <property type="entry name" value="PAC"/>
</dbReference>
<dbReference type="SMART" id="SM00091">
    <property type="entry name" value="PAS"/>
    <property type="match status" value="1"/>
</dbReference>
<evidence type="ECO:0000259" key="4">
    <source>
        <dbReference type="PROSITE" id="PS50887"/>
    </source>
</evidence>
<dbReference type="PANTHER" id="PTHR44757">
    <property type="entry name" value="DIGUANYLATE CYCLASE DGCP"/>
    <property type="match status" value="1"/>
</dbReference>
<feature type="domain" description="EAL" evidence="3">
    <location>
        <begin position="337"/>
        <end position="591"/>
    </location>
</feature>
<dbReference type="InterPro" id="IPR052155">
    <property type="entry name" value="Biofilm_reg_signaling"/>
</dbReference>
<sequence length="614" mass="67738">MRTAANRVRTDYGVRTCLIRAVIYRGKQMGDIEHMPSEEKVRVLASALEQIADAVIITDRQGVIGYVNESFESLTGYSRKEVIGKKPNMLKSGRHGTEFYKELWGNVHAGKPFRAVFVNRKKDGKLYYESKTITPVKSRGHEVTHIVATGRDITERVQMERRLRKQAYTDSLTGLGNRSSFWEAVQRVLDCPRTSNAAAVLYVDLDGFKAVNDTFGHAWGDKLLIAVGERLASLVRRHDVVARLGGDEFAILAMGSDAGDYVEGLAERLLEALEAPFDVAGVDTYLSASVGVAVIPEGVLEPESVVRRADIAMYRAKRSKATYCVYEEGMQRAVADAFNLKNDIRHALDEQQLYLVYQPQVAATTGEIRGVEALLRWEHPKIGDIPPSKFIPVLEELGLIHKVGRWVLKEAAAQLRAWQDEGIDVPRVAVNVSPVQLERAAFTEELLETLAGADVAPSSVEIELVETTLLADIDAMGDRLFEISERGVSIALDDFGTGFSALNHLHRFPVNVVKIDRTFVAGLGSAREDARIIEAIVRVAGDLGVETIGEGVETQLQLDRLVELGCKYIHGYLVAYPAKAEGIAGQIGDDRGVWKTVLESEGRGVMQLRVGTER</sequence>
<dbReference type="InterPro" id="IPR013767">
    <property type="entry name" value="PAS_fold"/>
</dbReference>
<protein>
    <recommendedName>
        <fullName evidence="7">GGDEF domain-containing protein</fullName>
    </recommendedName>
</protein>
<evidence type="ECO:0000259" key="1">
    <source>
        <dbReference type="PROSITE" id="PS50112"/>
    </source>
</evidence>
<dbReference type="CDD" id="cd01948">
    <property type="entry name" value="EAL"/>
    <property type="match status" value="1"/>
</dbReference>
<dbReference type="InterPro" id="IPR000014">
    <property type="entry name" value="PAS"/>
</dbReference>
<dbReference type="InterPro" id="IPR043128">
    <property type="entry name" value="Rev_trsase/Diguanyl_cyclase"/>
</dbReference>
<dbReference type="Pfam" id="PF00989">
    <property type="entry name" value="PAS"/>
    <property type="match status" value="1"/>
</dbReference>
<dbReference type="SMART" id="SM00086">
    <property type="entry name" value="PAC"/>
    <property type="match status" value="1"/>
</dbReference>
<dbReference type="SUPFAM" id="SSF55073">
    <property type="entry name" value="Nucleotide cyclase"/>
    <property type="match status" value="1"/>
</dbReference>
<dbReference type="SMART" id="SM00267">
    <property type="entry name" value="GGDEF"/>
    <property type="match status" value="1"/>
</dbReference>
<dbReference type="PANTHER" id="PTHR44757:SF2">
    <property type="entry name" value="BIOFILM ARCHITECTURE MAINTENANCE PROTEIN MBAA"/>
    <property type="match status" value="1"/>
</dbReference>
<dbReference type="PROSITE" id="PS50883">
    <property type="entry name" value="EAL"/>
    <property type="match status" value="1"/>
</dbReference>
<dbReference type="CDD" id="cd01949">
    <property type="entry name" value="GGDEF"/>
    <property type="match status" value="1"/>
</dbReference>
<dbReference type="Proteomes" id="UP000245474">
    <property type="component" value="Unassembled WGS sequence"/>
</dbReference>
<comment type="caution">
    <text evidence="5">The sequence shown here is derived from an EMBL/GenBank/DDBJ whole genome shotgun (WGS) entry which is preliminary data.</text>
</comment>
<dbReference type="InterPro" id="IPR001633">
    <property type="entry name" value="EAL_dom"/>
</dbReference>
<dbReference type="CDD" id="cd00130">
    <property type="entry name" value="PAS"/>
    <property type="match status" value="1"/>
</dbReference>
<gene>
    <name evidence="5" type="ORF">DEM34_17520</name>
</gene>
<evidence type="ECO:0000313" key="5">
    <source>
        <dbReference type="EMBL" id="PWG61225.1"/>
    </source>
</evidence>
<proteinExistence type="predicted"/>
<keyword evidence="6" id="KW-1185">Reference proteome</keyword>
<dbReference type="NCBIfam" id="TIGR00229">
    <property type="entry name" value="sensory_box"/>
    <property type="match status" value="1"/>
</dbReference>
<dbReference type="Pfam" id="PF00990">
    <property type="entry name" value="GGDEF"/>
    <property type="match status" value="1"/>
</dbReference>
<dbReference type="GO" id="GO:0006355">
    <property type="term" value="P:regulation of DNA-templated transcription"/>
    <property type="evidence" value="ECO:0007669"/>
    <property type="project" value="InterPro"/>
</dbReference>
<dbReference type="SUPFAM" id="SSF55785">
    <property type="entry name" value="PYP-like sensor domain (PAS domain)"/>
    <property type="match status" value="1"/>
</dbReference>
<dbReference type="Gene3D" id="3.20.20.450">
    <property type="entry name" value="EAL domain"/>
    <property type="match status" value="1"/>
</dbReference>
<feature type="domain" description="PAC" evidence="2">
    <location>
        <begin position="111"/>
        <end position="165"/>
    </location>
</feature>
<evidence type="ECO:0008006" key="7">
    <source>
        <dbReference type="Google" id="ProtNLM"/>
    </source>
</evidence>
<evidence type="ECO:0000259" key="2">
    <source>
        <dbReference type="PROSITE" id="PS50113"/>
    </source>
</evidence>
<dbReference type="NCBIfam" id="TIGR00254">
    <property type="entry name" value="GGDEF"/>
    <property type="match status" value="1"/>
</dbReference>
<dbReference type="InterPro" id="IPR029787">
    <property type="entry name" value="Nucleotide_cyclase"/>
</dbReference>
<dbReference type="InterPro" id="IPR035965">
    <property type="entry name" value="PAS-like_dom_sf"/>
</dbReference>
<dbReference type="InterPro" id="IPR035919">
    <property type="entry name" value="EAL_sf"/>
</dbReference>
<dbReference type="Pfam" id="PF00563">
    <property type="entry name" value="EAL"/>
    <property type="match status" value="1"/>
</dbReference>
<feature type="domain" description="GGDEF" evidence="4">
    <location>
        <begin position="196"/>
        <end position="328"/>
    </location>
</feature>
<dbReference type="InterPro" id="IPR000700">
    <property type="entry name" value="PAS-assoc_C"/>
</dbReference>
<dbReference type="InterPro" id="IPR000160">
    <property type="entry name" value="GGDEF_dom"/>
</dbReference>
<name>A0A2U2MWI5_9GAMM</name>
<evidence type="ECO:0000313" key="6">
    <source>
        <dbReference type="Proteomes" id="UP000245474"/>
    </source>
</evidence>
<dbReference type="SUPFAM" id="SSF141868">
    <property type="entry name" value="EAL domain-like"/>
    <property type="match status" value="1"/>
</dbReference>
<organism evidence="5 6">
    <name type="scientific">Sediminicurvatus halobius</name>
    <dbReference type="NCBI Taxonomy" id="2182432"/>
    <lineage>
        <taxon>Bacteria</taxon>
        <taxon>Pseudomonadati</taxon>
        <taxon>Pseudomonadota</taxon>
        <taxon>Gammaproteobacteria</taxon>
        <taxon>Chromatiales</taxon>
        <taxon>Ectothiorhodospiraceae</taxon>
        <taxon>Sediminicurvatus</taxon>
    </lineage>
</organism>
<dbReference type="SMART" id="SM00052">
    <property type="entry name" value="EAL"/>
    <property type="match status" value="1"/>
</dbReference>
<feature type="domain" description="PAS" evidence="1">
    <location>
        <begin position="40"/>
        <end position="85"/>
    </location>
</feature>